<dbReference type="RefSeq" id="WP_322610012.1">
    <property type="nucleotide sequence ID" value="NZ_JARVCO010000012.1"/>
</dbReference>
<dbReference type="InterPro" id="IPR016187">
    <property type="entry name" value="CTDL_fold"/>
</dbReference>
<evidence type="ECO:0000313" key="4">
    <source>
        <dbReference type="Proteomes" id="UP001290861"/>
    </source>
</evidence>
<sequence>MKVMTGAALLITFLSVGTGADSIQHGGTMVNMTFVDIGQSNVGADSTGYGTVDYAYRMGKYEVTASQWATVITADPDVGDSDDGSGSLPVRSATWNEAAKFANWLTSGNAYEGAYQFDGSGAMTNVNREAAVAAYSRVYVLPTEDEWYKAAYLKSDGSAFTLYPTGDSIPIERAGGENYNNKDGLWNVGSGSVENNGTFDMGGNQWEWTESAFDGVLDDMSEKRVIRGGEYINDAYYLSSVARLEYPITIGQGFRIVAIPILTDYQVWADSQGIYMNDAICTNDYDGDGLDNVTEWGFGGDPRNPSDATGRLPRYMVGADGNFLIIHPRPKNGPYPKYNIFSDTDLVNTPGFELEKLGNYAVTLGGQWDSGNWASNIESVTNVFPSTMSTKFFKLKVSE</sequence>
<evidence type="ECO:0000256" key="1">
    <source>
        <dbReference type="SAM" id="SignalP"/>
    </source>
</evidence>
<reference evidence="3 4" key="1">
    <citation type="journal article" date="2024" name="Appl. Environ. Microbiol.">
        <title>Pontiella agarivorans sp. nov., a novel marine anaerobic bacterium capable of degrading macroalgal polysaccharides and fixing nitrogen.</title>
        <authorList>
            <person name="Liu N."/>
            <person name="Kivenson V."/>
            <person name="Peng X."/>
            <person name="Cui Z."/>
            <person name="Lankiewicz T.S."/>
            <person name="Gosselin K.M."/>
            <person name="English C.J."/>
            <person name="Blair E.M."/>
            <person name="O'Malley M.A."/>
            <person name="Valentine D.L."/>
        </authorList>
    </citation>
    <scope>NUCLEOTIDE SEQUENCE [LARGE SCALE GENOMIC DNA]</scope>
    <source>
        <strain evidence="3 4">NLcol2</strain>
    </source>
</reference>
<name>A0ABU5N1B2_9BACT</name>
<feature type="domain" description="Sulfatase-modifying factor enzyme-like" evidence="2">
    <location>
        <begin position="52"/>
        <end position="257"/>
    </location>
</feature>
<gene>
    <name evidence="3" type="ORF">P9H32_16530</name>
</gene>
<accession>A0ABU5N1B2</accession>
<keyword evidence="4" id="KW-1185">Reference proteome</keyword>
<dbReference type="PANTHER" id="PTHR23150:SF19">
    <property type="entry name" value="FORMYLGLYCINE-GENERATING ENZYME"/>
    <property type="match status" value="1"/>
</dbReference>
<feature type="signal peptide" evidence="1">
    <location>
        <begin position="1"/>
        <end position="20"/>
    </location>
</feature>
<dbReference type="PANTHER" id="PTHR23150">
    <property type="entry name" value="SULFATASE MODIFYING FACTOR 1, 2"/>
    <property type="match status" value="1"/>
</dbReference>
<dbReference type="Proteomes" id="UP001290861">
    <property type="component" value="Unassembled WGS sequence"/>
</dbReference>
<organism evidence="3 4">
    <name type="scientific">Pontiella agarivorans</name>
    <dbReference type="NCBI Taxonomy" id="3038953"/>
    <lineage>
        <taxon>Bacteria</taxon>
        <taxon>Pseudomonadati</taxon>
        <taxon>Kiritimatiellota</taxon>
        <taxon>Kiritimatiellia</taxon>
        <taxon>Kiritimatiellales</taxon>
        <taxon>Pontiellaceae</taxon>
        <taxon>Pontiella</taxon>
    </lineage>
</organism>
<keyword evidence="1" id="KW-0732">Signal</keyword>
<feature type="chain" id="PRO_5045097217" evidence="1">
    <location>
        <begin position="21"/>
        <end position="399"/>
    </location>
</feature>
<dbReference type="InterPro" id="IPR042095">
    <property type="entry name" value="SUMF_sf"/>
</dbReference>
<dbReference type="SUPFAM" id="SSF56436">
    <property type="entry name" value="C-type lectin-like"/>
    <property type="match status" value="1"/>
</dbReference>
<proteinExistence type="predicted"/>
<protein>
    <submittedName>
        <fullName evidence="3">SUMF1/EgtB/PvdO family nonheme iron enzyme</fullName>
    </submittedName>
</protein>
<dbReference type="EMBL" id="JARVCO010000012">
    <property type="protein sequence ID" value="MDZ8120238.1"/>
    <property type="molecule type" value="Genomic_DNA"/>
</dbReference>
<dbReference type="Gene3D" id="3.90.1580.10">
    <property type="entry name" value="paralog of FGE (formylglycine-generating enzyme)"/>
    <property type="match status" value="1"/>
</dbReference>
<dbReference type="InterPro" id="IPR005532">
    <property type="entry name" value="SUMF_dom"/>
</dbReference>
<evidence type="ECO:0000313" key="3">
    <source>
        <dbReference type="EMBL" id="MDZ8120238.1"/>
    </source>
</evidence>
<dbReference type="Pfam" id="PF03781">
    <property type="entry name" value="FGE-sulfatase"/>
    <property type="match status" value="1"/>
</dbReference>
<comment type="caution">
    <text evidence="3">The sequence shown here is derived from an EMBL/GenBank/DDBJ whole genome shotgun (WGS) entry which is preliminary data.</text>
</comment>
<evidence type="ECO:0000259" key="2">
    <source>
        <dbReference type="Pfam" id="PF03781"/>
    </source>
</evidence>
<dbReference type="InterPro" id="IPR051043">
    <property type="entry name" value="Sulfatase_Mod_Factor_Kinase"/>
</dbReference>